<gene>
    <name evidence="2" type="ORF">GALL_375640</name>
</gene>
<feature type="compositionally biased region" description="Pro residues" evidence="1">
    <location>
        <begin position="55"/>
        <end position="71"/>
    </location>
</feature>
<protein>
    <submittedName>
        <fullName evidence="2">Uncharacterized protein</fullName>
    </submittedName>
</protein>
<organism evidence="2">
    <name type="scientific">mine drainage metagenome</name>
    <dbReference type="NCBI Taxonomy" id="410659"/>
    <lineage>
        <taxon>unclassified sequences</taxon>
        <taxon>metagenomes</taxon>
        <taxon>ecological metagenomes</taxon>
    </lineage>
</organism>
<dbReference type="EMBL" id="MLJW01001028">
    <property type="protein sequence ID" value="OIQ80685.1"/>
    <property type="molecule type" value="Genomic_DNA"/>
</dbReference>
<name>A0A1J5QXR8_9ZZZZ</name>
<reference evidence="2" key="1">
    <citation type="submission" date="2016-10" db="EMBL/GenBank/DDBJ databases">
        <title>Sequence of Gallionella enrichment culture.</title>
        <authorList>
            <person name="Poehlein A."/>
            <person name="Muehling M."/>
            <person name="Daniel R."/>
        </authorList>
    </citation>
    <scope>NUCLEOTIDE SEQUENCE</scope>
</reference>
<evidence type="ECO:0000256" key="1">
    <source>
        <dbReference type="SAM" id="MobiDB-lite"/>
    </source>
</evidence>
<accession>A0A1J5QXR8</accession>
<sequence length="93" mass="9453">MKRQQVGLPEVKTLEVKAPILARTLGSKAQASALQAENARLVALLAQHGIAWRAPPVPDSPPVPVSAPVPAPQAATPSAEPQAPGLPTASACP</sequence>
<proteinExistence type="predicted"/>
<feature type="region of interest" description="Disordered" evidence="1">
    <location>
        <begin position="53"/>
        <end position="93"/>
    </location>
</feature>
<comment type="caution">
    <text evidence="2">The sequence shown here is derived from an EMBL/GenBank/DDBJ whole genome shotgun (WGS) entry which is preliminary data.</text>
</comment>
<evidence type="ECO:0000313" key="2">
    <source>
        <dbReference type="EMBL" id="OIQ80685.1"/>
    </source>
</evidence>
<dbReference type="AlphaFoldDB" id="A0A1J5QXR8"/>